<dbReference type="EMBL" id="LR797186">
    <property type="protein sequence ID" value="CAB4192316.1"/>
    <property type="molecule type" value="Genomic_DNA"/>
</dbReference>
<evidence type="ECO:0000313" key="4">
    <source>
        <dbReference type="EMBL" id="CAB4217269.1"/>
    </source>
</evidence>
<dbReference type="EMBL" id="LR797092">
    <property type="protein sequence ID" value="CAB4186057.1"/>
    <property type="molecule type" value="Genomic_DNA"/>
</dbReference>
<reference evidence="1" key="1">
    <citation type="submission" date="2020-05" db="EMBL/GenBank/DDBJ databases">
        <authorList>
            <person name="Chiriac C."/>
            <person name="Salcher M."/>
            <person name="Ghai R."/>
            <person name="Kavagutti S V."/>
        </authorList>
    </citation>
    <scope>NUCLEOTIDE SEQUENCE</scope>
</reference>
<evidence type="ECO:0000313" key="3">
    <source>
        <dbReference type="EMBL" id="CAB4192316.1"/>
    </source>
</evidence>
<evidence type="ECO:0000313" key="1">
    <source>
        <dbReference type="EMBL" id="CAB4173973.1"/>
    </source>
</evidence>
<evidence type="ECO:0000313" key="5">
    <source>
        <dbReference type="EMBL" id="CAB5231013.1"/>
    </source>
</evidence>
<name>A0A6J5PQJ8_9CAUD</name>
<protein>
    <submittedName>
        <fullName evidence="1">Uncharacterized protein</fullName>
    </submittedName>
</protein>
<dbReference type="EMBL" id="LR796909">
    <property type="protein sequence ID" value="CAB4173973.1"/>
    <property type="molecule type" value="Genomic_DNA"/>
</dbReference>
<proteinExistence type="predicted"/>
<organism evidence="1">
    <name type="scientific">uncultured Caudovirales phage</name>
    <dbReference type="NCBI Taxonomy" id="2100421"/>
    <lineage>
        <taxon>Viruses</taxon>
        <taxon>Duplodnaviria</taxon>
        <taxon>Heunggongvirae</taxon>
        <taxon>Uroviricota</taxon>
        <taxon>Caudoviricetes</taxon>
        <taxon>Peduoviridae</taxon>
        <taxon>Maltschvirus</taxon>
        <taxon>Maltschvirus maltsch</taxon>
    </lineage>
</organism>
<evidence type="ECO:0000313" key="2">
    <source>
        <dbReference type="EMBL" id="CAB4186057.1"/>
    </source>
</evidence>
<gene>
    <name evidence="2" type="ORF">UFOVP1133_11</name>
    <name evidence="3" type="ORF">UFOVP1249_14</name>
    <name evidence="4" type="ORF">UFOVP1494_20</name>
    <name evidence="5" type="ORF">UFOVP1583_14</name>
    <name evidence="1" type="ORF">UFOVP968_17</name>
</gene>
<dbReference type="EMBL" id="LR798427">
    <property type="protein sequence ID" value="CAB5231013.1"/>
    <property type="molecule type" value="Genomic_DNA"/>
</dbReference>
<dbReference type="EMBL" id="LR797457">
    <property type="protein sequence ID" value="CAB4217269.1"/>
    <property type="molecule type" value="Genomic_DNA"/>
</dbReference>
<accession>A0A6J5PQJ8</accession>
<sequence length="167" mass="17445">MAGATYTPIASTTTSGSASTVTLSSISGAYTDLIVVVNYDSATAGNQSLNMRFNGDTATNYSYTILRGSGSAAQSANSGGADNRIYCGSSSTGTTNIASNAIIQIQNYSNTTTYKTALIRNNNPDYYLFANVGLWRSTAAITSITLYQSSYNFINGSTFTLYGIAAA</sequence>